<feature type="region of interest" description="Disordered" evidence="1">
    <location>
        <begin position="1"/>
        <end position="128"/>
    </location>
</feature>
<proteinExistence type="predicted"/>
<dbReference type="AlphaFoldDB" id="A0A183CWN2"/>
<organism evidence="2">
    <name type="scientific">Gongylonema pulchrum</name>
    <dbReference type="NCBI Taxonomy" id="637853"/>
    <lineage>
        <taxon>Eukaryota</taxon>
        <taxon>Metazoa</taxon>
        <taxon>Ecdysozoa</taxon>
        <taxon>Nematoda</taxon>
        <taxon>Chromadorea</taxon>
        <taxon>Rhabditida</taxon>
        <taxon>Spirurina</taxon>
        <taxon>Spiruromorpha</taxon>
        <taxon>Spiruroidea</taxon>
        <taxon>Gongylonematidae</taxon>
        <taxon>Gongylonema</taxon>
    </lineage>
</organism>
<feature type="compositionally biased region" description="Basic and acidic residues" evidence="1">
    <location>
        <begin position="1"/>
        <end position="10"/>
    </location>
</feature>
<accession>A0A183CWN2</accession>
<reference evidence="2" key="1">
    <citation type="submission" date="2016-06" db="UniProtKB">
        <authorList>
            <consortium name="WormBaseParasite"/>
        </authorList>
    </citation>
    <scope>IDENTIFICATION</scope>
</reference>
<evidence type="ECO:0000313" key="2">
    <source>
        <dbReference type="WBParaSite" id="GPUH_0000087301-mRNA-1"/>
    </source>
</evidence>
<protein>
    <submittedName>
        <fullName evidence="2">G-patch domain-containing protein</fullName>
    </submittedName>
</protein>
<evidence type="ECO:0000256" key="1">
    <source>
        <dbReference type="SAM" id="MobiDB-lite"/>
    </source>
</evidence>
<dbReference type="WBParaSite" id="GPUH_0000087301-mRNA-1">
    <property type="protein sequence ID" value="GPUH_0000087301-mRNA-1"/>
    <property type="gene ID" value="GPUH_0000087301"/>
</dbReference>
<feature type="compositionally biased region" description="Basic and acidic residues" evidence="1">
    <location>
        <begin position="22"/>
        <end position="40"/>
    </location>
</feature>
<feature type="compositionally biased region" description="Polar residues" evidence="1">
    <location>
        <begin position="69"/>
        <end position="78"/>
    </location>
</feature>
<name>A0A183CWN2_9BILA</name>
<sequence length="279" mass="30840">LPGSTEKQEISTEDTTITLTPSEDRINAIRDDFLDPENLRRHGWCNKEGTPWPKDEADLLQGGLWKPSEAQTAPTKDSASPPKDYFDEVELRKKKLATSSAGGRYGEQAGSEGEAKGRSYSPSHYGLSDKNPTVENYVTDAEINTRGYIDRYGRIYYAIPILPENNESKKGGKLPQGHVIVTNKRSERSIRNYNPDVESSSPKKADAAAATAAAAADSATDGVIGRIECRVGDNTDRGILHYLVHDSGRTYDMKCPDGRTVVLSFRNEVLSLIFFFHVR</sequence>